<dbReference type="VEuPathDB" id="FungiDB:MPH_12467"/>
<proteinExistence type="inferred from homology"/>
<keyword evidence="2" id="KW-0560">Oxidoreductase</keyword>
<accession>K2RKG6</accession>
<dbReference type="AlphaFoldDB" id="K2RKG6"/>
<evidence type="ECO:0000313" key="4">
    <source>
        <dbReference type="EMBL" id="EKG10609.1"/>
    </source>
</evidence>
<dbReference type="InterPro" id="IPR036291">
    <property type="entry name" value="NAD(P)-bd_dom_sf"/>
</dbReference>
<organism evidence="4 5">
    <name type="scientific">Macrophomina phaseolina (strain MS6)</name>
    <name type="common">Charcoal rot fungus</name>
    <dbReference type="NCBI Taxonomy" id="1126212"/>
    <lineage>
        <taxon>Eukaryota</taxon>
        <taxon>Fungi</taxon>
        <taxon>Dikarya</taxon>
        <taxon>Ascomycota</taxon>
        <taxon>Pezizomycotina</taxon>
        <taxon>Dothideomycetes</taxon>
        <taxon>Dothideomycetes incertae sedis</taxon>
        <taxon>Botryosphaeriales</taxon>
        <taxon>Botryosphaeriaceae</taxon>
        <taxon>Macrophomina</taxon>
    </lineage>
</organism>
<dbReference type="Gene3D" id="3.40.50.720">
    <property type="entry name" value="NAD(P)-binding Rossmann-like Domain"/>
    <property type="match status" value="2"/>
</dbReference>
<dbReference type="PANTHER" id="PTHR10996">
    <property type="entry name" value="2-HYDROXYACID DEHYDROGENASE-RELATED"/>
    <property type="match status" value="1"/>
</dbReference>
<dbReference type="InterPro" id="IPR050223">
    <property type="entry name" value="D-isomer_2-hydroxyacid_DH"/>
</dbReference>
<dbReference type="EMBL" id="AHHD01000517">
    <property type="protein sequence ID" value="EKG10609.1"/>
    <property type="molecule type" value="Genomic_DNA"/>
</dbReference>
<dbReference type="PANTHER" id="PTHR10996:SF257">
    <property type="entry name" value="GLYOXYLATE REDUCTASE 1"/>
    <property type="match status" value="1"/>
</dbReference>
<evidence type="ECO:0000256" key="2">
    <source>
        <dbReference type="ARBA" id="ARBA00023002"/>
    </source>
</evidence>
<dbReference type="GO" id="GO:0030267">
    <property type="term" value="F:glyoxylate reductase (NADPH) activity"/>
    <property type="evidence" value="ECO:0007669"/>
    <property type="project" value="TreeGrafter"/>
</dbReference>
<dbReference type="SUPFAM" id="SSF51735">
    <property type="entry name" value="NAD(P)-binding Rossmann-fold domains"/>
    <property type="match status" value="1"/>
</dbReference>
<evidence type="ECO:0000256" key="1">
    <source>
        <dbReference type="ARBA" id="ARBA00005854"/>
    </source>
</evidence>
<dbReference type="InParanoid" id="K2RKG6"/>
<dbReference type="STRING" id="1126212.K2RKG6"/>
<dbReference type="InterPro" id="IPR006140">
    <property type="entry name" value="D-isomer_DH_NAD-bd"/>
</dbReference>
<dbReference type="GO" id="GO:0051287">
    <property type="term" value="F:NAD binding"/>
    <property type="evidence" value="ECO:0007669"/>
    <property type="project" value="InterPro"/>
</dbReference>
<dbReference type="OrthoDB" id="9991913at2759"/>
<dbReference type="GO" id="GO:0005829">
    <property type="term" value="C:cytosol"/>
    <property type="evidence" value="ECO:0007669"/>
    <property type="project" value="TreeGrafter"/>
</dbReference>
<dbReference type="HOGENOM" id="CLU_019796_6_4_1"/>
<name>K2RKG6_MACPH</name>
<sequence length="109" mass="12219">MIGASQFSLMKDLSILINTSRGAVVDQDELIKALESGKVWRAGLDVFCGEPRINDYFMKSEKVITQPHTGGLTRVSFKRAERERFEDVRAFFETGRPLAPGNELAEKKA</sequence>
<evidence type="ECO:0000259" key="3">
    <source>
        <dbReference type="Pfam" id="PF02826"/>
    </source>
</evidence>
<dbReference type="Proteomes" id="UP000007129">
    <property type="component" value="Unassembled WGS sequence"/>
</dbReference>
<comment type="similarity">
    <text evidence="1">Belongs to the D-isomer specific 2-hydroxyacid dehydrogenase family.</text>
</comment>
<dbReference type="GO" id="GO:0016618">
    <property type="term" value="F:hydroxypyruvate reductase [NAD(P)H] activity"/>
    <property type="evidence" value="ECO:0007669"/>
    <property type="project" value="TreeGrafter"/>
</dbReference>
<dbReference type="eggNOG" id="KOG0069">
    <property type="taxonomic scope" value="Eukaryota"/>
</dbReference>
<comment type="caution">
    <text evidence="4">The sequence shown here is derived from an EMBL/GenBank/DDBJ whole genome shotgun (WGS) entry which is preliminary data.</text>
</comment>
<reference evidence="4 5" key="1">
    <citation type="journal article" date="2012" name="BMC Genomics">
        <title>Tools to kill: Genome of one of the most destructive plant pathogenic fungi Macrophomina phaseolina.</title>
        <authorList>
            <person name="Islam M.S."/>
            <person name="Haque M.S."/>
            <person name="Islam M.M."/>
            <person name="Emdad E.M."/>
            <person name="Halim A."/>
            <person name="Hossen Q.M.M."/>
            <person name="Hossain M.Z."/>
            <person name="Ahmed B."/>
            <person name="Rahim S."/>
            <person name="Rahman M.S."/>
            <person name="Alam M.M."/>
            <person name="Hou S."/>
            <person name="Wan X."/>
            <person name="Saito J.A."/>
            <person name="Alam M."/>
        </authorList>
    </citation>
    <scope>NUCLEOTIDE SEQUENCE [LARGE SCALE GENOMIC DNA]</scope>
    <source>
        <strain evidence="4 5">MS6</strain>
    </source>
</reference>
<gene>
    <name evidence="4" type="ORF">MPH_12467</name>
</gene>
<protein>
    <submittedName>
        <fullName evidence="4">D-isomer specific 2-hydroxyacid dehydrogenase NAD-binding protein</fullName>
    </submittedName>
</protein>
<feature type="domain" description="D-isomer specific 2-hydroxyacid dehydrogenase NAD-binding" evidence="3">
    <location>
        <begin position="1"/>
        <end position="70"/>
    </location>
</feature>
<dbReference type="Pfam" id="PF02826">
    <property type="entry name" value="2-Hacid_dh_C"/>
    <property type="match status" value="1"/>
</dbReference>
<evidence type="ECO:0000313" key="5">
    <source>
        <dbReference type="Proteomes" id="UP000007129"/>
    </source>
</evidence>